<dbReference type="InterPro" id="IPR008995">
    <property type="entry name" value="Mo/tungstate-bd_C_term_dom"/>
</dbReference>
<dbReference type="SMART" id="SM00382">
    <property type="entry name" value="AAA"/>
    <property type="match status" value="1"/>
</dbReference>
<keyword evidence="3 5" id="KW-0067">ATP-binding</keyword>
<protein>
    <submittedName>
        <fullName evidence="5">Vitamin B12 import ATP-binding protein BtuD</fullName>
    </submittedName>
</protein>
<dbReference type="GO" id="GO:0005524">
    <property type="term" value="F:ATP binding"/>
    <property type="evidence" value="ECO:0007669"/>
    <property type="project" value="UniProtKB-KW"/>
</dbReference>
<dbReference type="InterPro" id="IPR003593">
    <property type="entry name" value="AAA+_ATPase"/>
</dbReference>
<dbReference type="PROSITE" id="PS50893">
    <property type="entry name" value="ABC_TRANSPORTER_2"/>
    <property type="match status" value="1"/>
</dbReference>
<dbReference type="GO" id="GO:0016887">
    <property type="term" value="F:ATP hydrolysis activity"/>
    <property type="evidence" value="ECO:0007669"/>
    <property type="project" value="InterPro"/>
</dbReference>
<dbReference type="GO" id="GO:1902495">
    <property type="term" value="C:transmembrane transporter complex"/>
    <property type="evidence" value="ECO:0007669"/>
    <property type="project" value="UniProtKB-ARBA"/>
</dbReference>
<dbReference type="Pfam" id="PF00005">
    <property type="entry name" value="ABC_tran"/>
    <property type="match status" value="1"/>
</dbReference>
<dbReference type="Gene3D" id="3.40.50.300">
    <property type="entry name" value="P-loop containing nucleotide triphosphate hydrolases"/>
    <property type="match status" value="1"/>
</dbReference>
<proteinExistence type="predicted"/>
<dbReference type="SUPFAM" id="SSF50331">
    <property type="entry name" value="MOP-like"/>
    <property type="match status" value="1"/>
</dbReference>
<dbReference type="InterPro" id="IPR050093">
    <property type="entry name" value="ABC_SmlMolc_Importer"/>
</dbReference>
<dbReference type="Gene3D" id="2.40.50.100">
    <property type="match status" value="1"/>
</dbReference>
<dbReference type="EMBL" id="VSSQ01000249">
    <property type="protein sequence ID" value="MPL88047.1"/>
    <property type="molecule type" value="Genomic_DNA"/>
</dbReference>
<dbReference type="AlphaFoldDB" id="A0A644VA08"/>
<name>A0A644VA08_9ZZZZ</name>
<gene>
    <name evidence="5" type="primary">btuD_88</name>
    <name evidence="5" type="ORF">SDC9_34060</name>
</gene>
<keyword evidence="2" id="KW-0547">Nucleotide-binding</keyword>
<dbReference type="SUPFAM" id="SSF52540">
    <property type="entry name" value="P-loop containing nucleoside triphosphate hydrolases"/>
    <property type="match status" value="1"/>
</dbReference>
<feature type="domain" description="ABC transporter" evidence="4">
    <location>
        <begin position="6"/>
        <end position="236"/>
    </location>
</feature>
<dbReference type="InterPro" id="IPR027417">
    <property type="entry name" value="P-loop_NTPase"/>
</dbReference>
<reference evidence="5" key="1">
    <citation type="submission" date="2019-08" db="EMBL/GenBank/DDBJ databases">
        <authorList>
            <person name="Kucharzyk K."/>
            <person name="Murdoch R.W."/>
            <person name="Higgins S."/>
            <person name="Loffler F."/>
        </authorList>
    </citation>
    <scope>NUCLEOTIDE SEQUENCE</scope>
</reference>
<dbReference type="InterPro" id="IPR003439">
    <property type="entry name" value="ABC_transporter-like_ATP-bd"/>
</dbReference>
<dbReference type="GO" id="GO:0005886">
    <property type="term" value="C:plasma membrane"/>
    <property type="evidence" value="ECO:0007669"/>
    <property type="project" value="UniProtKB-ARBA"/>
</dbReference>
<sequence>MSELVLKLKNLNKYFGDIQVIHNVNLDIEKGEFVTFLGPSGCGKTTLLRMIAGFYEADEGEILLNGKRIDKIPPYNRNTAMVFQEYALFPHMTVFENVAYGLEVRGDAKDNLNDKVKRALDLMQLRGMENRYPNQMSGGQQQRVAVARALVMNPEALLLDEPLSNLDAKLRESVRVELRQIQQRMGLTTIYVTHDQSEALSMSDKIIVMKKGFIHQIGTAHEIYFEPATTFVADFIGTTNLLEVKATADKQVTYENISIVTNNSVNVGRGYCLSIRPESLYLSKIEVQGAGITNILGTIKEKMFLGEKVRYFLSDEYGKNWIVDIFDPGRQIYNDKVYMSFMSEKAWIIDEEKIHLD</sequence>
<dbReference type="InterPro" id="IPR017871">
    <property type="entry name" value="ABC_transporter-like_CS"/>
</dbReference>
<dbReference type="PANTHER" id="PTHR42781:SF4">
    <property type="entry name" value="SPERMIDINE_PUTRESCINE IMPORT ATP-BINDING PROTEIN POTA"/>
    <property type="match status" value="1"/>
</dbReference>
<dbReference type="PROSITE" id="PS00211">
    <property type="entry name" value="ABC_TRANSPORTER_1"/>
    <property type="match status" value="1"/>
</dbReference>
<dbReference type="GO" id="GO:0022857">
    <property type="term" value="F:transmembrane transporter activity"/>
    <property type="evidence" value="ECO:0007669"/>
    <property type="project" value="UniProtKB-ARBA"/>
</dbReference>
<comment type="caution">
    <text evidence="5">The sequence shown here is derived from an EMBL/GenBank/DDBJ whole genome shotgun (WGS) entry which is preliminary data.</text>
</comment>
<evidence type="ECO:0000256" key="3">
    <source>
        <dbReference type="ARBA" id="ARBA00022840"/>
    </source>
</evidence>
<dbReference type="FunFam" id="3.40.50.300:FF:000042">
    <property type="entry name" value="Maltose/maltodextrin ABC transporter, ATP-binding protein"/>
    <property type="match status" value="1"/>
</dbReference>
<evidence type="ECO:0000259" key="4">
    <source>
        <dbReference type="PROSITE" id="PS50893"/>
    </source>
</evidence>
<accession>A0A644VA08</accession>
<dbReference type="PANTHER" id="PTHR42781">
    <property type="entry name" value="SPERMIDINE/PUTRESCINE IMPORT ATP-BINDING PROTEIN POTA"/>
    <property type="match status" value="1"/>
</dbReference>
<evidence type="ECO:0000256" key="2">
    <source>
        <dbReference type="ARBA" id="ARBA00022741"/>
    </source>
</evidence>
<keyword evidence="1" id="KW-0813">Transport</keyword>
<organism evidence="5">
    <name type="scientific">bioreactor metagenome</name>
    <dbReference type="NCBI Taxonomy" id="1076179"/>
    <lineage>
        <taxon>unclassified sequences</taxon>
        <taxon>metagenomes</taxon>
        <taxon>ecological metagenomes</taxon>
    </lineage>
</organism>
<evidence type="ECO:0000256" key="1">
    <source>
        <dbReference type="ARBA" id="ARBA00022448"/>
    </source>
</evidence>
<evidence type="ECO:0000313" key="5">
    <source>
        <dbReference type="EMBL" id="MPL88047.1"/>
    </source>
</evidence>